<keyword evidence="3" id="KW-1185">Reference proteome</keyword>
<dbReference type="Proteomes" id="UP000033428">
    <property type="component" value="Unassembled WGS sequence"/>
</dbReference>
<sequence length="188" mass="21016">MSFFSCSFVARLLLIRVNSFSFIFLFSIVVFSSASFSDFCVVDSVNSFLYLVNNIFNSDIFSSIVVYSFSFLFSFSVIPFNSLSLFFSASRQESNSSFNLVISDVIRDKVAVVVSLSLFFWLSSSSCLFVSECKLAIFCSMLLNVSSSCLLIRFIPKSSSFFSIISLLISFNRVFISLDLDAVSLISV</sequence>
<name>A0A0F0CN01_9BACT</name>
<accession>A0A0F0CN01</accession>
<dbReference type="AlphaFoldDB" id="A0A0F0CN01"/>
<evidence type="ECO:0000256" key="1">
    <source>
        <dbReference type="SAM" id="Phobius"/>
    </source>
</evidence>
<keyword evidence="1" id="KW-1133">Transmembrane helix</keyword>
<protein>
    <submittedName>
        <fullName evidence="2">Membrane protein</fullName>
    </submittedName>
</protein>
<keyword evidence="1" id="KW-0472">Membrane</keyword>
<comment type="caution">
    <text evidence="2">The sequence shown here is derived from an EMBL/GenBank/DDBJ whole genome shotgun (WGS) entry which is preliminary data.</text>
</comment>
<reference evidence="2 3" key="1">
    <citation type="submission" date="2015-02" db="EMBL/GenBank/DDBJ databases">
        <title>Single-cell genomics of uncultivated deep-branching MTB reveals a conserved set of magnetosome genes.</title>
        <authorList>
            <person name="Kolinko S."/>
            <person name="Richter M."/>
            <person name="Glockner F.O."/>
            <person name="Brachmann A."/>
            <person name="Schuler D."/>
        </authorList>
    </citation>
    <scope>NUCLEOTIDE SEQUENCE [LARGE SCALE GENOMIC DNA]</scope>
    <source>
        <strain evidence="2">SKK-01</strain>
    </source>
</reference>
<dbReference type="EMBL" id="JYNY01000306">
    <property type="protein sequence ID" value="KJJ84657.1"/>
    <property type="molecule type" value="Genomic_DNA"/>
</dbReference>
<evidence type="ECO:0000313" key="3">
    <source>
        <dbReference type="Proteomes" id="UP000033428"/>
    </source>
</evidence>
<gene>
    <name evidence="2" type="ORF">OMAG_001474</name>
</gene>
<evidence type="ECO:0000313" key="2">
    <source>
        <dbReference type="EMBL" id="KJJ84657.1"/>
    </source>
</evidence>
<keyword evidence="1" id="KW-0812">Transmembrane</keyword>
<proteinExistence type="predicted"/>
<feature type="transmembrane region" description="Helical" evidence="1">
    <location>
        <begin position="60"/>
        <end position="89"/>
    </location>
</feature>
<organism evidence="2 3">
    <name type="scientific">Candidatus Omnitrophus magneticus</name>
    <dbReference type="NCBI Taxonomy" id="1609969"/>
    <lineage>
        <taxon>Bacteria</taxon>
        <taxon>Pseudomonadati</taxon>
        <taxon>Candidatus Omnitrophota</taxon>
        <taxon>Candidatus Omnitrophus</taxon>
    </lineage>
</organism>